<keyword evidence="2" id="KW-0805">Transcription regulation</keyword>
<dbReference type="PROSITE" id="PS50931">
    <property type="entry name" value="HTH_LYSR"/>
    <property type="match status" value="1"/>
</dbReference>
<evidence type="ECO:0000256" key="2">
    <source>
        <dbReference type="ARBA" id="ARBA00023015"/>
    </source>
</evidence>
<evidence type="ECO:0000256" key="5">
    <source>
        <dbReference type="ARBA" id="ARBA00023163"/>
    </source>
</evidence>
<evidence type="ECO:0000313" key="8">
    <source>
        <dbReference type="Proteomes" id="UP001550628"/>
    </source>
</evidence>
<feature type="domain" description="HTH lysR-type" evidence="6">
    <location>
        <begin position="17"/>
        <end position="74"/>
    </location>
</feature>
<dbReference type="EMBL" id="JBEYBF010000005">
    <property type="protein sequence ID" value="MEU1952103.1"/>
    <property type="molecule type" value="Genomic_DNA"/>
</dbReference>
<dbReference type="InterPro" id="IPR000847">
    <property type="entry name" value="LysR_HTH_N"/>
</dbReference>
<dbReference type="Pfam" id="PF03466">
    <property type="entry name" value="LysR_substrate"/>
    <property type="match status" value="1"/>
</dbReference>
<dbReference type="Proteomes" id="UP001550628">
    <property type="component" value="Unassembled WGS sequence"/>
</dbReference>
<keyword evidence="8" id="KW-1185">Reference proteome</keyword>
<proteinExistence type="inferred from homology"/>
<dbReference type="Gene3D" id="3.40.190.10">
    <property type="entry name" value="Periplasmic binding protein-like II"/>
    <property type="match status" value="2"/>
</dbReference>
<dbReference type="PANTHER" id="PTHR30346">
    <property type="entry name" value="TRANSCRIPTIONAL DUAL REGULATOR HCAR-RELATED"/>
    <property type="match status" value="1"/>
</dbReference>
<gene>
    <name evidence="7" type="ORF">ABZ510_09585</name>
</gene>
<comment type="similarity">
    <text evidence="1">Belongs to the LysR transcriptional regulatory family.</text>
</comment>
<keyword evidence="3" id="KW-0238">DNA-binding</keyword>
<sequence length="309" mass="33745">MSIIDSANTAVSNGDDPTPHQLRLLLILAEELHFGRAARRLYLTQPALSQQIRALEDRLRVRVFQRTSRHVELTEAGRELLPHARRVVTAADDLRRAAYHLAVGDDTLRIGVCEGFGSIPEIRAVLDAFANPQPQVRVLETFTAQLTALERGEIDAAFVHLPVPAGLHAQPLVVEPRLACLSATDPLAARDILSLADLAEHPVAEMSPSTFPESRAFWTADPRPDGTRARPAESHGSTFESLLNTVALTRAVAFVPAAAARLYPRPDLAYVPVTDLPPCTFALVWNETTAHSPRSERLRAAVTEIAPRG</sequence>
<protein>
    <submittedName>
        <fullName evidence="7">LysR family transcriptional regulator</fullName>
    </submittedName>
</protein>
<dbReference type="Gene3D" id="1.10.10.10">
    <property type="entry name" value="Winged helix-like DNA-binding domain superfamily/Winged helix DNA-binding domain"/>
    <property type="match status" value="1"/>
</dbReference>
<dbReference type="InterPro" id="IPR036390">
    <property type="entry name" value="WH_DNA-bd_sf"/>
</dbReference>
<keyword evidence="5" id="KW-0804">Transcription</keyword>
<dbReference type="PANTHER" id="PTHR30346:SF0">
    <property type="entry name" value="HCA OPERON TRANSCRIPTIONAL ACTIVATOR HCAR"/>
    <property type="match status" value="1"/>
</dbReference>
<dbReference type="Pfam" id="PF00126">
    <property type="entry name" value="HTH_1"/>
    <property type="match status" value="1"/>
</dbReference>
<dbReference type="SUPFAM" id="SSF53850">
    <property type="entry name" value="Periplasmic binding protein-like II"/>
    <property type="match status" value="1"/>
</dbReference>
<reference evidence="7 8" key="1">
    <citation type="submission" date="2024-06" db="EMBL/GenBank/DDBJ databases">
        <title>The Natural Products Discovery Center: Release of the First 8490 Sequenced Strains for Exploring Actinobacteria Biosynthetic Diversity.</title>
        <authorList>
            <person name="Kalkreuter E."/>
            <person name="Kautsar S.A."/>
            <person name="Yang D."/>
            <person name="Bader C.D."/>
            <person name="Teijaro C.N."/>
            <person name="Fluegel L."/>
            <person name="Davis C.M."/>
            <person name="Simpson J.R."/>
            <person name="Lauterbach L."/>
            <person name="Steele A.D."/>
            <person name="Gui C."/>
            <person name="Meng S."/>
            <person name="Li G."/>
            <person name="Viehrig K."/>
            <person name="Ye F."/>
            <person name="Su P."/>
            <person name="Kiefer A.F."/>
            <person name="Nichols A."/>
            <person name="Cepeda A.J."/>
            <person name="Yan W."/>
            <person name="Fan B."/>
            <person name="Jiang Y."/>
            <person name="Adhikari A."/>
            <person name="Zheng C.-J."/>
            <person name="Schuster L."/>
            <person name="Cowan T.M."/>
            <person name="Smanski M.J."/>
            <person name="Chevrette M.G."/>
            <person name="De Carvalho L.P.S."/>
            <person name="Shen B."/>
        </authorList>
    </citation>
    <scope>NUCLEOTIDE SEQUENCE [LARGE SCALE GENOMIC DNA]</scope>
    <source>
        <strain evidence="7 8">NPDC019708</strain>
    </source>
</reference>
<evidence type="ECO:0000313" key="7">
    <source>
        <dbReference type="EMBL" id="MEU1952103.1"/>
    </source>
</evidence>
<keyword evidence="4" id="KW-0010">Activator</keyword>
<evidence type="ECO:0000256" key="3">
    <source>
        <dbReference type="ARBA" id="ARBA00023125"/>
    </source>
</evidence>
<dbReference type="InterPro" id="IPR036388">
    <property type="entry name" value="WH-like_DNA-bd_sf"/>
</dbReference>
<evidence type="ECO:0000256" key="4">
    <source>
        <dbReference type="ARBA" id="ARBA00023159"/>
    </source>
</evidence>
<dbReference type="InterPro" id="IPR005119">
    <property type="entry name" value="LysR_subst-bd"/>
</dbReference>
<evidence type="ECO:0000259" key="6">
    <source>
        <dbReference type="PROSITE" id="PS50931"/>
    </source>
</evidence>
<evidence type="ECO:0000256" key="1">
    <source>
        <dbReference type="ARBA" id="ARBA00009437"/>
    </source>
</evidence>
<dbReference type="SUPFAM" id="SSF46785">
    <property type="entry name" value="Winged helix' DNA-binding domain"/>
    <property type="match status" value="1"/>
</dbReference>
<dbReference type="PRINTS" id="PR00039">
    <property type="entry name" value="HTHLYSR"/>
</dbReference>
<name>A0ABV2WMJ7_9NOCA</name>
<organism evidence="7 8">
    <name type="scientific">Nocardia rhamnosiphila</name>
    <dbReference type="NCBI Taxonomy" id="426716"/>
    <lineage>
        <taxon>Bacteria</taxon>
        <taxon>Bacillati</taxon>
        <taxon>Actinomycetota</taxon>
        <taxon>Actinomycetes</taxon>
        <taxon>Mycobacteriales</taxon>
        <taxon>Nocardiaceae</taxon>
        <taxon>Nocardia</taxon>
    </lineage>
</organism>
<dbReference type="RefSeq" id="WP_356956736.1">
    <property type="nucleotide sequence ID" value="NZ_JBEYBD010000007.1"/>
</dbReference>
<accession>A0ABV2WMJ7</accession>
<comment type="caution">
    <text evidence="7">The sequence shown here is derived from an EMBL/GenBank/DDBJ whole genome shotgun (WGS) entry which is preliminary data.</text>
</comment>